<feature type="transmembrane region" description="Helical" evidence="8">
    <location>
        <begin position="27"/>
        <end position="46"/>
    </location>
</feature>
<keyword evidence="5 8" id="KW-0812">Transmembrane</keyword>
<keyword evidence="4" id="KW-1003">Cell membrane</keyword>
<comment type="similarity">
    <text evidence="2">Belongs to the nucleobase:cation symporter-2 (NCS2) (TC 2.A.40) family.</text>
</comment>
<protein>
    <submittedName>
        <fullName evidence="9">NCS2 family nucleobase:cation symporter-2</fullName>
    </submittedName>
</protein>
<dbReference type="AlphaFoldDB" id="A0AAW8DU08"/>
<dbReference type="GO" id="GO:0005886">
    <property type="term" value="C:plasma membrane"/>
    <property type="evidence" value="ECO:0007669"/>
    <property type="project" value="UniProtKB-SubCell"/>
</dbReference>
<dbReference type="GO" id="GO:0042907">
    <property type="term" value="F:xanthine transmembrane transporter activity"/>
    <property type="evidence" value="ECO:0007669"/>
    <property type="project" value="TreeGrafter"/>
</dbReference>
<evidence type="ECO:0000256" key="2">
    <source>
        <dbReference type="ARBA" id="ARBA00008821"/>
    </source>
</evidence>
<organism evidence="9 10">
    <name type="scientific">Variovorax boronicumulans</name>
    <dbReference type="NCBI Taxonomy" id="436515"/>
    <lineage>
        <taxon>Bacteria</taxon>
        <taxon>Pseudomonadati</taxon>
        <taxon>Pseudomonadota</taxon>
        <taxon>Betaproteobacteria</taxon>
        <taxon>Burkholderiales</taxon>
        <taxon>Comamonadaceae</taxon>
        <taxon>Variovorax</taxon>
    </lineage>
</organism>
<dbReference type="RefSeq" id="WP_307636583.1">
    <property type="nucleotide sequence ID" value="NZ_JAUSRR010000003.1"/>
</dbReference>
<dbReference type="Pfam" id="PF00860">
    <property type="entry name" value="Xan_ur_permease"/>
    <property type="match status" value="1"/>
</dbReference>
<feature type="transmembrane region" description="Helical" evidence="8">
    <location>
        <begin position="52"/>
        <end position="69"/>
    </location>
</feature>
<evidence type="ECO:0000256" key="4">
    <source>
        <dbReference type="ARBA" id="ARBA00022475"/>
    </source>
</evidence>
<feature type="transmembrane region" description="Helical" evidence="8">
    <location>
        <begin position="380"/>
        <end position="402"/>
    </location>
</feature>
<feature type="transmembrane region" description="Helical" evidence="8">
    <location>
        <begin position="135"/>
        <end position="158"/>
    </location>
</feature>
<evidence type="ECO:0000256" key="3">
    <source>
        <dbReference type="ARBA" id="ARBA00022448"/>
    </source>
</evidence>
<feature type="transmembrane region" description="Helical" evidence="8">
    <location>
        <begin position="319"/>
        <end position="342"/>
    </location>
</feature>
<proteinExistence type="inferred from homology"/>
<keyword evidence="3" id="KW-0813">Transport</keyword>
<dbReference type="InterPro" id="IPR006043">
    <property type="entry name" value="NCS2"/>
</dbReference>
<evidence type="ECO:0000256" key="6">
    <source>
        <dbReference type="ARBA" id="ARBA00022989"/>
    </source>
</evidence>
<feature type="transmembrane region" description="Helical" evidence="8">
    <location>
        <begin position="408"/>
        <end position="428"/>
    </location>
</feature>
<feature type="transmembrane region" description="Helical" evidence="8">
    <location>
        <begin position="196"/>
        <end position="214"/>
    </location>
</feature>
<gene>
    <name evidence="9" type="ORF">J2W25_002061</name>
</gene>
<name>A0AAW8DU08_9BURK</name>
<evidence type="ECO:0000256" key="5">
    <source>
        <dbReference type="ARBA" id="ARBA00022692"/>
    </source>
</evidence>
<accession>A0AAW8DU08</accession>
<comment type="caution">
    <text evidence="9">The sequence shown here is derived from an EMBL/GenBank/DDBJ whole genome shotgun (WGS) entry which is preliminary data.</text>
</comment>
<dbReference type="NCBIfam" id="NF037981">
    <property type="entry name" value="NCS2_1"/>
    <property type="match status" value="1"/>
</dbReference>
<feature type="transmembrane region" description="Helical" evidence="8">
    <location>
        <begin position="234"/>
        <end position="256"/>
    </location>
</feature>
<dbReference type="PANTHER" id="PTHR42810:SF4">
    <property type="entry name" value="URIC ACID TRANSPORTER UACT"/>
    <property type="match status" value="1"/>
</dbReference>
<keyword evidence="7 8" id="KW-0472">Membrane</keyword>
<evidence type="ECO:0000256" key="7">
    <source>
        <dbReference type="ARBA" id="ARBA00023136"/>
    </source>
</evidence>
<evidence type="ECO:0000313" key="9">
    <source>
        <dbReference type="EMBL" id="MDP9923040.1"/>
    </source>
</evidence>
<evidence type="ECO:0000256" key="8">
    <source>
        <dbReference type="SAM" id="Phobius"/>
    </source>
</evidence>
<sequence>MNPSSGVHPVDEVLPPQQMATYGLQHVLVLYAGAVAVPLILGSALGLTQAQVVTLINANLLTSGIATLIQTLGWWKFGARLPLVQACSFIALAPMIMIGKEYGLPHVFGAVIAGGAITVLLAPAISRLLRFFPPVVIGSLITVIGISLMPAAAIWLGGGNPDAADFGSTPNLLLGLATIAITLFVYARFSGFVGNLAVLLGLVAGTAIAAAFGLTDFVQVGHAAWFEVSAPFAFGLPAFGVAPILIMTLAMMVIMAETTGNCLAIGQIVGRPSTQATLGNAFRADGLSTMIGGVFNSFPYNAFTQNTGLIALSGIKSRYVVASAGAIMVLMGLFPKLGALIASVPRPVLGGCAIVMFGMTTVAGIQELSRVRFEGTRNAIIVAVSVSVGVLPMSFPALFAHASGPLRLVLESGIFLAAITAVLLNLLLNRGAAARADEQAPAAIAR</sequence>
<dbReference type="NCBIfam" id="TIGR03173">
    <property type="entry name" value="pbuX"/>
    <property type="match status" value="1"/>
</dbReference>
<comment type="subcellular location">
    <subcellularLocation>
        <location evidence="1">Cell membrane</location>
        <topology evidence="1">Multi-pass membrane protein</topology>
    </subcellularLocation>
</comment>
<dbReference type="InterPro" id="IPR017588">
    <property type="entry name" value="UacT-like"/>
</dbReference>
<feature type="transmembrane region" description="Helical" evidence="8">
    <location>
        <begin position="104"/>
        <end position="123"/>
    </location>
</feature>
<keyword evidence="6 8" id="KW-1133">Transmembrane helix</keyword>
<dbReference type="EMBL" id="JAUSRR010000003">
    <property type="protein sequence ID" value="MDP9923040.1"/>
    <property type="molecule type" value="Genomic_DNA"/>
</dbReference>
<dbReference type="InterPro" id="IPR006042">
    <property type="entry name" value="Xan_ur_permease"/>
</dbReference>
<dbReference type="Proteomes" id="UP001244295">
    <property type="component" value="Unassembled WGS sequence"/>
</dbReference>
<dbReference type="PANTHER" id="PTHR42810">
    <property type="entry name" value="PURINE PERMEASE C1399.01C-RELATED"/>
    <property type="match status" value="1"/>
</dbReference>
<evidence type="ECO:0000256" key="1">
    <source>
        <dbReference type="ARBA" id="ARBA00004651"/>
    </source>
</evidence>
<evidence type="ECO:0000313" key="10">
    <source>
        <dbReference type="Proteomes" id="UP001244295"/>
    </source>
</evidence>
<feature type="transmembrane region" description="Helical" evidence="8">
    <location>
        <begin position="170"/>
        <end position="189"/>
    </location>
</feature>
<feature type="transmembrane region" description="Helical" evidence="8">
    <location>
        <begin position="348"/>
        <end position="368"/>
    </location>
</feature>
<dbReference type="NCBIfam" id="TIGR00801">
    <property type="entry name" value="ncs2"/>
    <property type="match status" value="1"/>
</dbReference>
<reference evidence="9" key="1">
    <citation type="submission" date="2023-07" db="EMBL/GenBank/DDBJ databases">
        <title>Sorghum-associated microbial communities from plants grown in Nebraska, USA.</title>
        <authorList>
            <person name="Schachtman D."/>
        </authorList>
    </citation>
    <scope>NUCLEOTIDE SEQUENCE</scope>
    <source>
        <strain evidence="9">DS2795</strain>
    </source>
</reference>